<feature type="domain" description="Thyroglobulin type-1" evidence="7">
    <location>
        <begin position="287"/>
        <end position="357"/>
    </location>
</feature>
<feature type="domain" description="Thyroglobulin type-1" evidence="7">
    <location>
        <begin position="198"/>
        <end position="263"/>
    </location>
</feature>
<dbReference type="SUPFAM" id="SSF57362">
    <property type="entry name" value="BPTI-like"/>
    <property type="match status" value="1"/>
</dbReference>
<evidence type="ECO:0000256" key="4">
    <source>
        <dbReference type="ARBA" id="ARBA00023157"/>
    </source>
</evidence>
<dbReference type="PROSITE" id="PS50279">
    <property type="entry name" value="BPTI_KUNITZ_2"/>
    <property type="match status" value="1"/>
</dbReference>
<dbReference type="Proteomes" id="UP001189429">
    <property type="component" value="Unassembled WGS sequence"/>
</dbReference>
<evidence type="ECO:0000256" key="3">
    <source>
        <dbReference type="ARBA" id="ARBA00022737"/>
    </source>
</evidence>
<feature type="compositionally biased region" description="Polar residues" evidence="5">
    <location>
        <begin position="245"/>
        <end position="256"/>
    </location>
</feature>
<feature type="domain" description="Thyroglobulin type-1" evidence="7">
    <location>
        <begin position="446"/>
        <end position="520"/>
    </location>
</feature>
<dbReference type="Pfam" id="PF00014">
    <property type="entry name" value="Kunitz_BPTI"/>
    <property type="match status" value="1"/>
</dbReference>
<dbReference type="InterPro" id="IPR036880">
    <property type="entry name" value="Kunitz_BPTI_sf"/>
</dbReference>
<reference evidence="8" key="1">
    <citation type="submission" date="2023-10" db="EMBL/GenBank/DDBJ databases">
        <authorList>
            <person name="Chen Y."/>
            <person name="Shah S."/>
            <person name="Dougan E. K."/>
            <person name="Thang M."/>
            <person name="Chan C."/>
        </authorList>
    </citation>
    <scope>NUCLEOTIDE SEQUENCE [LARGE SCALE GENOMIC DNA]</scope>
</reference>
<dbReference type="Pfam" id="PF00086">
    <property type="entry name" value="Thyroglobulin_1"/>
    <property type="match status" value="5"/>
</dbReference>
<comment type="subcellular location">
    <subcellularLocation>
        <location evidence="1">Secreted</location>
    </subcellularLocation>
</comment>
<dbReference type="Gene3D" id="4.10.410.10">
    <property type="entry name" value="Pancreatic trypsin inhibitor Kunitz domain"/>
    <property type="match status" value="1"/>
</dbReference>
<evidence type="ECO:0000313" key="9">
    <source>
        <dbReference type="Proteomes" id="UP001189429"/>
    </source>
</evidence>
<accession>A0ABN9WF39</accession>
<feature type="compositionally biased region" description="Acidic residues" evidence="5">
    <location>
        <begin position="272"/>
        <end position="286"/>
    </location>
</feature>
<dbReference type="SMART" id="SM00131">
    <property type="entry name" value="KU"/>
    <property type="match status" value="1"/>
</dbReference>
<evidence type="ECO:0000259" key="6">
    <source>
        <dbReference type="PROSITE" id="PS50279"/>
    </source>
</evidence>
<feature type="region of interest" description="Disordered" evidence="5">
    <location>
        <begin position="245"/>
        <end position="289"/>
    </location>
</feature>
<keyword evidence="3" id="KW-0677">Repeat</keyword>
<evidence type="ECO:0000256" key="2">
    <source>
        <dbReference type="ARBA" id="ARBA00022525"/>
    </source>
</evidence>
<organism evidence="8 9">
    <name type="scientific">Prorocentrum cordatum</name>
    <dbReference type="NCBI Taxonomy" id="2364126"/>
    <lineage>
        <taxon>Eukaryota</taxon>
        <taxon>Sar</taxon>
        <taxon>Alveolata</taxon>
        <taxon>Dinophyceae</taxon>
        <taxon>Prorocentrales</taxon>
        <taxon>Prorocentraceae</taxon>
        <taxon>Prorocentrum</taxon>
    </lineage>
</organism>
<keyword evidence="2" id="KW-0964">Secreted</keyword>
<evidence type="ECO:0000313" key="8">
    <source>
        <dbReference type="EMBL" id="CAK0883827.1"/>
    </source>
</evidence>
<dbReference type="PROSITE" id="PS51162">
    <property type="entry name" value="THYROGLOBULIN_1_2"/>
    <property type="match status" value="5"/>
</dbReference>
<dbReference type="Gene3D" id="4.10.800.10">
    <property type="entry name" value="Thyroglobulin type-1"/>
    <property type="match status" value="5"/>
</dbReference>
<dbReference type="InterPro" id="IPR002223">
    <property type="entry name" value="Kunitz_BPTI"/>
</dbReference>
<keyword evidence="9" id="KW-1185">Reference proteome</keyword>
<dbReference type="EMBL" id="CAUYUJ010018469">
    <property type="protein sequence ID" value="CAK0883827.1"/>
    <property type="molecule type" value="Genomic_DNA"/>
</dbReference>
<protein>
    <submittedName>
        <fullName evidence="8">Uncharacterized protein</fullName>
    </submittedName>
</protein>
<feature type="domain" description="Thyroglobulin type-1" evidence="7">
    <location>
        <begin position="103"/>
        <end position="172"/>
    </location>
</feature>
<name>A0ABN9WF39_9DINO</name>
<evidence type="ECO:0000256" key="5">
    <source>
        <dbReference type="SAM" id="MobiDB-lite"/>
    </source>
</evidence>
<dbReference type="SMART" id="SM00211">
    <property type="entry name" value="TY"/>
    <property type="match status" value="5"/>
</dbReference>
<dbReference type="PANTHER" id="PTHR12352:SF3">
    <property type="entry name" value="NIDOGEN-2"/>
    <property type="match status" value="1"/>
</dbReference>
<comment type="caution">
    <text evidence="8">The sequence shown here is derived from an EMBL/GenBank/DDBJ whole genome shotgun (WGS) entry which is preliminary data.</text>
</comment>
<evidence type="ECO:0000259" key="7">
    <source>
        <dbReference type="PROSITE" id="PS51162"/>
    </source>
</evidence>
<dbReference type="SUPFAM" id="SSF57610">
    <property type="entry name" value="Thyroglobulin type-1 domain"/>
    <property type="match status" value="5"/>
</dbReference>
<feature type="domain" description="BPTI/Kunitz inhibitor" evidence="6">
    <location>
        <begin position="377"/>
        <end position="428"/>
    </location>
</feature>
<keyword evidence="4" id="KW-1015">Disulfide bond</keyword>
<dbReference type="InterPro" id="IPR051950">
    <property type="entry name" value="Dev_reg/Prot_inhib"/>
</dbReference>
<proteinExistence type="predicted"/>
<dbReference type="CDD" id="cd00191">
    <property type="entry name" value="TY"/>
    <property type="match status" value="5"/>
</dbReference>
<feature type="domain" description="Thyroglobulin type-1" evidence="7">
    <location>
        <begin position="11"/>
        <end position="77"/>
    </location>
</feature>
<gene>
    <name evidence="8" type="ORF">PCOR1329_LOCUS65929</name>
</gene>
<sequence>MVARSLLTEPPSSCLEKAQKGTLIGAFEPQCQEDGAYAAWQCHGSTGYCWCSSASGRQVPGTLRGPSEGGSFSKEDCVAVRLKEEEKKEAAESVASSLLAEPPSSCSQLAQKAQASHLIGAFVPQCQEDGAFAARQCHSSTGYCWCSSASGRQLAGTLRGPSEGGSFSEEVCAATRKQEEEKKEAAESVASSLLTEPPLSCSQLAQKAREGHLIGAFVPQCQEDGAFAARQCHGSTGYCWCSSASGRQLRSPTRDGSVSEEDCTAVRHAEEDAAEEDQEDEEEEEPASSCRELAQKALDLHLIGSYVPQCQEDGAFAARQCHGSTGYCWCSSASGRKVPGTLRSPTAEGGSFSEEDCAAAASLCGRREPRDLMREACALPPGGVGNCMLHMRRYHFNATSRRCEEYTMAGCHGSANDFDTRELCLASCGAGSAPPEEAPAHADGGGSTCRESLETAQRLEGRGVLGVFHPRCTEEMEWQAMQCHKYGCWCVDESGTAFSGVRLATVGPERSSMEQFQSSCDSLRRTCEPCQLASQEKCTEEHQAKGVNCIVGACVERAGLHAAVDK</sequence>
<evidence type="ECO:0000256" key="1">
    <source>
        <dbReference type="ARBA" id="ARBA00004613"/>
    </source>
</evidence>
<dbReference type="InterPro" id="IPR036857">
    <property type="entry name" value="Thyroglobulin_1_sf"/>
</dbReference>
<dbReference type="InterPro" id="IPR000716">
    <property type="entry name" value="Thyroglobulin_1"/>
</dbReference>
<dbReference type="PANTHER" id="PTHR12352">
    <property type="entry name" value="SECRETED MODULAR CALCIUM-BINDING PROTEIN"/>
    <property type="match status" value="1"/>
</dbReference>